<dbReference type="AlphaFoldDB" id="A0A6S7FSF6"/>
<dbReference type="Proteomes" id="UP001152795">
    <property type="component" value="Unassembled WGS sequence"/>
</dbReference>
<gene>
    <name evidence="1" type="ORF">PACLA_8A058285</name>
</gene>
<comment type="caution">
    <text evidence="1">The sequence shown here is derived from an EMBL/GenBank/DDBJ whole genome shotgun (WGS) entry which is preliminary data.</text>
</comment>
<dbReference type="PROSITE" id="PS51915">
    <property type="entry name" value="ZAD"/>
    <property type="match status" value="1"/>
</dbReference>
<dbReference type="OrthoDB" id="5988638at2759"/>
<proteinExistence type="predicted"/>
<accession>A0A6S7FSF6</accession>
<keyword evidence="2" id="KW-1185">Reference proteome</keyword>
<dbReference type="EMBL" id="CACRXK020000038">
    <property type="protein sequence ID" value="CAB3977241.1"/>
    <property type="molecule type" value="Genomic_DNA"/>
</dbReference>
<name>A0A6S7FSF6_PARCT</name>
<sequence>MSQTPKKKISKIGRPPKHESVNDYCRICKCRFKLAKCASLKIFERNKRDGFSLIILGDMCAKSGIDIVKNSDFSDRVCVSCARKIRDCCSLYNEICTSINKPCVQFVETEGEARFKRQIPTDSEHSPTVRKVVKHVSAKNNETGESSGDHKKVKKLLFVTEETSVDKHNIACESTVSSLLNIDINLLNNTMEKKTNDVSVMIKHPNGDVIMRHVKDPNARSIVRNIALCNWKSAAFSIMKCEGLIDQLLNALNKKIANEFKTFSKLDSILKGRTPEELVAFSNKLLLEEVRVHIPFWNACVKGSVGVSVDKKAEKQCNAIALATSVLARCRNAEMSAIAYRFSTIFFHSGVSYEDIIRLNRLGVCMSHSRMLNLQRQMGKFFDAKVLIWKNDAEKKLTALRFLEDLSCNQLARDDDDMNVDKEINLDVESVQQYKYFSTDAHERCVEIMDETKRQLGESLNTDDVLFSAIQNLKGYDIPYYKIVGDNIDFEVRARVQDKEHGNRSIHWTHQFAIKDKVVDKQLDSKKSKLPAKQLQLAELLPTKSVMDRLKSRFAVLASHVLVKYIEKLKCLKSCTIKHIKHAYSKEMKAKSETCCLGMEFKNPNVAGEMAQMMITNQDRYVPSMVTSSCKKEVLAPVGFQGDQLFEERARNVQWTFRVGNSDHERLEGLSTEFADWHAKVTLYKNEFDMFVKHGSACEVGTTRASMNRTHKTNAAKGIDHSYNEYKEFHTREVEGHICAAFMEMAKMTTLTDQPALDQDMPPMSSPSCVKSKWLTDACEKLIDNCISLSGDITRLVNQTIDFGQISQGPFACRHAGCKCEYVYHSGRVKHEIDIHGVHYNTISQGSEKDDYGYDVCQYGCGYVYSTKSSRNKHYKLTHASHSRVEETTPTVPVNQPQETLQDYLFNYHNTKLLYGLVLMEFSSSIEEGDGDRLFDLYKLCLLLYKSGGNTKYSYVVLLHLVKIECLLSPFEAHWLKWNRFYNKNGGNGKNIPLDLRKEQLNKVLKTMWRALGSNIDETNASRVAKTLEMMDQMIESIDKDCNYGQRQGRRNIKSEEAAVLQISSDLMEKQVFKLTPGRKGHASFPTFSGNLFEGMDYKDLHKWMKQHVELWASIYEK</sequence>
<dbReference type="InterPro" id="IPR012934">
    <property type="entry name" value="Znf_AD"/>
</dbReference>
<dbReference type="GO" id="GO:0008270">
    <property type="term" value="F:zinc ion binding"/>
    <property type="evidence" value="ECO:0007669"/>
    <property type="project" value="UniProtKB-UniRule"/>
</dbReference>
<protein>
    <submittedName>
        <fullName evidence="1">Uncharacterized protein</fullName>
    </submittedName>
</protein>
<dbReference type="GO" id="GO:0005634">
    <property type="term" value="C:nucleus"/>
    <property type="evidence" value="ECO:0007669"/>
    <property type="project" value="InterPro"/>
</dbReference>
<dbReference type="PROSITE" id="PS00028">
    <property type="entry name" value="ZINC_FINGER_C2H2_1"/>
    <property type="match status" value="1"/>
</dbReference>
<evidence type="ECO:0000313" key="2">
    <source>
        <dbReference type="Proteomes" id="UP001152795"/>
    </source>
</evidence>
<evidence type="ECO:0000313" key="1">
    <source>
        <dbReference type="EMBL" id="CAB3977241.1"/>
    </source>
</evidence>
<reference evidence="1" key="1">
    <citation type="submission" date="2020-04" db="EMBL/GenBank/DDBJ databases">
        <authorList>
            <person name="Alioto T."/>
            <person name="Alioto T."/>
            <person name="Gomez Garrido J."/>
        </authorList>
    </citation>
    <scope>NUCLEOTIDE SEQUENCE</scope>
    <source>
        <strain evidence="1">A484AB</strain>
    </source>
</reference>
<dbReference type="Pfam" id="PF20231">
    <property type="entry name" value="DUF6589"/>
    <property type="match status" value="1"/>
</dbReference>
<dbReference type="InterPro" id="IPR013087">
    <property type="entry name" value="Znf_C2H2_type"/>
</dbReference>
<organism evidence="1 2">
    <name type="scientific">Paramuricea clavata</name>
    <name type="common">Red gorgonian</name>
    <name type="synonym">Violescent sea-whip</name>
    <dbReference type="NCBI Taxonomy" id="317549"/>
    <lineage>
        <taxon>Eukaryota</taxon>
        <taxon>Metazoa</taxon>
        <taxon>Cnidaria</taxon>
        <taxon>Anthozoa</taxon>
        <taxon>Octocorallia</taxon>
        <taxon>Malacalcyonacea</taxon>
        <taxon>Plexauridae</taxon>
        <taxon>Paramuricea</taxon>
    </lineage>
</organism>
<dbReference type="InterPro" id="IPR046496">
    <property type="entry name" value="DUF6589"/>
</dbReference>